<dbReference type="GO" id="GO:0004386">
    <property type="term" value="F:helicase activity"/>
    <property type="evidence" value="ECO:0007669"/>
    <property type="project" value="UniProtKB-KW"/>
</dbReference>
<reference evidence="3 4" key="1">
    <citation type="submission" date="2014-07" db="EMBL/GenBank/DDBJ databases">
        <authorList>
            <person name="Lee K."/>
            <person name="Lim J.Y."/>
            <person name="Hwang I."/>
        </authorList>
    </citation>
    <scope>NUCLEOTIDE SEQUENCE [LARGE SCALE GENOMIC DNA]</scope>
    <source>
        <strain evidence="3 4">KL28</strain>
    </source>
</reference>
<accession>A0A077FHU8</accession>
<evidence type="ECO:0000259" key="2">
    <source>
        <dbReference type="Pfam" id="PF04851"/>
    </source>
</evidence>
<keyword evidence="3" id="KW-0067">ATP-binding</keyword>
<dbReference type="GO" id="GO:0016787">
    <property type="term" value="F:hydrolase activity"/>
    <property type="evidence" value="ECO:0007669"/>
    <property type="project" value="InterPro"/>
</dbReference>
<keyword evidence="3" id="KW-0378">Hydrolase</keyword>
<dbReference type="SUPFAM" id="SSF52540">
    <property type="entry name" value="P-loop containing nucleoside triphosphate hydrolases"/>
    <property type="match status" value="1"/>
</dbReference>
<dbReference type="PANTHER" id="PTHR47396:SF1">
    <property type="entry name" value="ATP-DEPENDENT HELICASE IRC3-RELATED"/>
    <property type="match status" value="1"/>
</dbReference>
<dbReference type="EMBL" id="CP009048">
    <property type="protein sequence ID" value="AIL63629.1"/>
    <property type="molecule type" value="Genomic_DNA"/>
</dbReference>
<dbReference type="InterPro" id="IPR001650">
    <property type="entry name" value="Helicase_C-like"/>
</dbReference>
<dbReference type="HOGENOM" id="CLU_020861_0_0_6"/>
<evidence type="ECO:0000259" key="1">
    <source>
        <dbReference type="Pfam" id="PF00271"/>
    </source>
</evidence>
<dbReference type="OrthoDB" id="5165890at2"/>
<dbReference type="KEGG" id="palk:PSAKL28_44890"/>
<dbReference type="PANTHER" id="PTHR47396">
    <property type="entry name" value="TYPE I RESTRICTION ENZYME ECOKI R PROTEIN"/>
    <property type="match status" value="1"/>
</dbReference>
<name>A0A077FHU8_9PSED</name>
<dbReference type="RefSeq" id="WP_075226592.1">
    <property type="nucleotide sequence ID" value="NZ_CP009048.1"/>
</dbReference>
<dbReference type="Gene3D" id="3.40.50.300">
    <property type="entry name" value="P-loop containing nucleotide triphosphate hydrolases"/>
    <property type="match status" value="2"/>
</dbReference>
<dbReference type="GO" id="GO:0005829">
    <property type="term" value="C:cytosol"/>
    <property type="evidence" value="ECO:0007669"/>
    <property type="project" value="TreeGrafter"/>
</dbReference>
<keyword evidence="3" id="KW-0547">Nucleotide-binding</keyword>
<feature type="domain" description="Helicase C-terminal" evidence="1">
    <location>
        <begin position="268"/>
        <end position="355"/>
    </location>
</feature>
<protein>
    <submittedName>
        <fullName evidence="3">DNA/RNA helicase, superfamily II</fullName>
    </submittedName>
</protein>
<evidence type="ECO:0000313" key="3">
    <source>
        <dbReference type="EMBL" id="AIL63629.1"/>
    </source>
</evidence>
<keyword evidence="3" id="KW-0347">Helicase</keyword>
<dbReference type="GO" id="GO:0003677">
    <property type="term" value="F:DNA binding"/>
    <property type="evidence" value="ECO:0007669"/>
    <property type="project" value="InterPro"/>
</dbReference>
<dbReference type="Pfam" id="PF04851">
    <property type="entry name" value="ResIII"/>
    <property type="match status" value="1"/>
</dbReference>
<dbReference type="eggNOG" id="COG1061">
    <property type="taxonomic scope" value="Bacteria"/>
</dbReference>
<dbReference type="InterPro" id="IPR006935">
    <property type="entry name" value="Helicase/UvrB_N"/>
</dbReference>
<organism evidence="3 4">
    <name type="scientific">Pseudomonas alkylphenolica</name>
    <dbReference type="NCBI Taxonomy" id="237609"/>
    <lineage>
        <taxon>Bacteria</taxon>
        <taxon>Pseudomonadati</taxon>
        <taxon>Pseudomonadota</taxon>
        <taxon>Gammaproteobacteria</taxon>
        <taxon>Pseudomonadales</taxon>
        <taxon>Pseudomonadaceae</taxon>
        <taxon>Pseudomonas</taxon>
    </lineage>
</organism>
<dbReference type="Pfam" id="PF00271">
    <property type="entry name" value="Helicase_C"/>
    <property type="match status" value="1"/>
</dbReference>
<dbReference type="InterPro" id="IPR027417">
    <property type="entry name" value="P-loop_NTPase"/>
</dbReference>
<sequence>MSSLRKWQSSCVDAALEHYAKSPHFFCQATPGAGKTRMAAEVARRLLLSDKIDLILCFAPSCQTVEGFRGTFESHLGLRLDGRIGAVGAVSTYQGMDYQDQSFWALLDQYRVFAVFDEIHHCAGAELSLGNTWGQLIIERVQGRATYTLALSGTPWRSDERSIALARYSDPDGRILCDFKYGLKAAINDFVCRSPRVVLIDNGAVKVTTRNGKSSTVNTYSSIAELLGDSPVTFEYLLSQRELVSQILELGCRKLDEIRLETLDAGGLIVAASVRHAHLIADELNRLGESCQVVTNQTPDAQKAIDEFRFGTGRWIVAVGMISEGTDIPRLQVCCYLSRIRTELHYRQVLGRILRRIGPQDAMAWLYVLAEPSLQAFSERLSLDLPEDLGVIHHVDRGRIEVELTPEYCGFECHEDQSTISISSPLPTTAVRDVGVEWSTIEDSCSLHFLPTFRTELLEIY</sequence>
<feature type="domain" description="Helicase/UvrB N-terminal" evidence="2">
    <location>
        <begin position="3"/>
        <end position="155"/>
    </location>
</feature>
<evidence type="ECO:0000313" key="4">
    <source>
        <dbReference type="Proteomes" id="UP000028931"/>
    </source>
</evidence>
<dbReference type="GO" id="GO:0005524">
    <property type="term" value="F:ATP binding"/>
    <property type="evidence" value="ECO:0007669"/>
    <property type="project" value="InterPro"/>
</dbReference>
<dbReference type="InterPro" id="IPR050742">
    <property type="entry name" value="Helicase_Restrict-Modif_Enz"/>
</dbReference>
<proteinExistence type="predicted"/>
<dbReference type="Proteomes" id="UP000028931">
    <property type="component" value="Chromosome"/>
</dbReference>
<gene>
    <name evidence="3" type="ORF">PSAKL28_44890</name>
</gene>
<dbReference type="AlphaFoldDB" id="A0A077FHU8"/>